<dbReference type="KEGG" id="apre:CNX65_27050"/>
<accession>A0A290ZBY9</accession>
<dbReference type="Pfam" id="PF05154">
    <property type="entry name" value="TM2"/>
    <property type="match status" value="1"/>
</dbReference>
<dbReference type="AlphaFoldDB" id="A0A290ZBY9"/>
<dbReference type="RefSeq" id="WP_096496270.1">
    <property type="nucleotide sequence ID" value="NZ_CP023445.1"/>
</dbReference>
<comment type="subcellular location">
    <subcellularLocation>
        <location evidence="1">Membrane</location>
        <topology evidence="1">Multi-pass membrane protein</topology>
    </subcellularLocation>
</comment>
<proteinExistence type="predicted"/>
<feature type="domain" description="TM2" evidence="5">
    <location>
        <begin position="129"/>
        <end position="177"/>
    </location>
</feature>
<sequence length="194" mass="20541">MSEPHRLRIGTQQREEAISALNEHFAAGRLEIAEYEQRVGAATAAQTVQDLAELFQDLPVPHPPFLPPALGYGQPTPPPFQAHQSAVLPHEPPPAQFGTPIYVTPPYGVPPAAYAPYGVDPVSGAPLSDKSKMVAGVLQVLLGYFGVGRFYTGDYGIAIAQLLTCGGAGIWSFIDGIILLIGGGTDGNGRKLRD</sequence>
<dbReference type="InterPro" id="IPR007829">
    <property type="entry name" value="TM2"/>
</dbReference>
<dbReference type="Proteomes" id="UP000218505">
    <property type="component" value="Chromosome"/>
</dbReference>
<evidence type="ECO:0000313" key="7">
    <source>
        <dbReference type="EMBL" id="ATE56483.1"/>
    </source>
</evidence>
<evidence type="ECO:0000259" key="6">
    <source>
        <dbReference type="Pfam" id="PF08044"/>
    </source>
</evidence>
<name>A0A290ZBY9_9PSEU</name>
<gene>
    <name evidence="7" type="ORF">CNX65_27050</name>
</gene>
<evidence type="ECO:0000256" key="2">
    <source>
        <dbReference type="ARBA" id="ARBA00022692"/>
    </source>
</evidence>
<protein>
    <submittedName>
        <fullName evidence="7">Uncharacterized protein</fullName>
    </submittedName>
</protein>
<feature type="domain" description="DUF1707" evidence="6">
    <location>
        <begin position="7"/>
        <end position="59"/>
    </location>
</feature>
<dbReference type="EMBL" id="CP023445">
    <property type="protein sequence ID" value="ATE56483.1"/>
    <property type="molecule type" value="Genomic_DNA"/>
</dbReference>
<evidence type="ECO:0000259" key="5">
    <source>
        <dbReference type="Pfam" id="PF05154"/>
    </source>
</evidence>
<evidence type="ECO:0000313" key="8">
    <source>
        <dbReference type="Proteomes" id="UP000218505"/>
    </source>
</evidence>
<reference evidence="7" key="1">
    <citation type="submission" date="2017-09" db="EMBL/GenBank/DDBJ databases">
        <title>Complete Genome Sequence of ansamitocin-producing Bacterium Actinosynnema pretiosum X47.</title>
        <authorList>
            <person name="Cao G."/>
            <person name="Zong G."/>
            <person name="Zhong C."/>
            <person name="Fu J."/>
        </authorList>
    </citation>
    <scope>NUCLEOTIDE SEQUENCE [LARGE SCALE GENOMIC DNA]</scope>
    <source>
        <strain evidence="7">X47</strain>
    </source>
</reference>
<dbReference type="Pfam" id="PF08044">
    <property type="entry name" value="DUF1707"/>
    <property type="match status" value="1"/>
</dbReference>
<organism evidence="7 8">
    <name type="scientific">Actinosynnema pretiosum</name>
    <dbReference type="NCBI Taxonomy" id="42197"/>
    <lineage>
        <taxon>Bacteria</taxon>
        <taxon>Bacillati</taxon>
        <taxon>Actinomycetota</taxon>
        <taxon>Actinomycetes</taxon>
        <taxon>Pseudonocardiales</taxon>
        <taxon>Pseudonocardiaceae</taxon>
        <taxon>Actinosynnema</taxon>
    </lineage>
</organism>
<evidence type="ECO:0000256" key="3">
    <source>
        <dbReference type="ARBA" id="ARBA00022989"/>
    </source>
</evidence>
<keyword evidence="3" id="KW-1133">Transmembrane helix</keyword>
<evidence type="ECO:0000256" key="1">
    <source>
        <dbReference type="ARBA" id="ARBA00004141"/>
    </source>
</evidence>
<dbReference type="InterPro" id="IPR012551">
    <property type="entry name" value="DUF1707_SHOCT-like"/>
</dbReference>
<keyword evidence="2" id="KW-0812">Transmembrane</keyword>
<keyword evidence="4" id="KW-0472">Membrane</keyword>
<dbReference type="GO" id="GO:0016020">
    <property type="term" value="C:membrane"/>
    <property type="evidence" value="ECO:0007669"/>
    <property type="project" value="UniProtKB-SubCell"/>
</dbReference>
<evidence type="ECO:0000256" key="4">
    <source>
        <dbReference type="ARBA" id="ARBA00023136"/>
    </source>
</evidence>
<keyword evidence="8" id="KW-1185">Reference proteome</keyword>